<keyword evidence="3" id="KW-1185">Reference proteome</keyword>
<evidence type="ECO:0008006" key="4">
    <source>
        <dbReference type="Google" id="ProtNLM"/>
    </source>
</evidence>
<keyword evidence="1" id="KW-0812">Transmembrane</keyword>
<dbReference type="RefSeq" id="WP_185070883.1">
    <property type="nucleotide sequence ID" value="NZ_JACHMB010000001.1"/>
</dbReference>
<name>A0A7W9LB42_9ACTN</name>
<proteinExistence type="predicted"/>
<keyword evidence="1" id="KW-0472">Membrane</keyword>
<evidence type="ECO:0000313" key="2">
    <source>
        <dbReference type="EMBL" id="MBB5777299.1"/>
    </source>
</evidence>
<sequence>MGLQQGKTGQEIYVTSSTIAHTRKRVDEELHPNVEFIHGLISYTAVGGLGFGAIGGVMIGGAYEEFRRWADTTFTEMEDAVQSWSDALERARRNWRAAEEASIVRYRG</sequence>
<dbReference type="AlphaFoldDB" id="A0A7W9LB42"/>
<gene>
    <name evidence="2" type="ORF">HD596_004055</name>
</gene>
<evidence type="ECO:0000313" key="3">
    <source>
        <dbReference type="Proteomes" id="UP000579153"/>
    </source>
</evidence>
<dbReference type="Proteomes" id="UP000579153">
    <property type="component" value="Unassembled WGS sequence"/>
</dbReference>
<dbReference type="EMBL" id="JACHMB010000001">
    <property type="protein sequence ID" value="MBB5777299.1"/>
    <property type="molecule type" value="Genomic_DNA"/>
</dbReference>
<evidence type="ECO:0000256" key="1">
    <source>
        <dbReference type="SAM" id="Phobius"/>
    </source>
</evidence>
<keyword evidence="1" id="KW-1133">Transmembrane helix</keyword>
<reference evidence="2 3" key="1">
    <citation type="submission" date="2020-08" db="EMBL/GenBank/DDBJ databases">
        <title>Sequencing the genomes of 1000 actinobacteria strains.</title>
        <authorList>
            <person name="Klenk H.-P."/>
        </authorList>
    </citation>
    <scope>NUCLEOTIDE SEQUENCE [LARGE SCALE GENOMIC DNA]</scope>
    <source>
        <strain evidence="2 3">DSM 45507</strain>
    </source>
</reference>
<comment type="caution">
    <text evidence="2">The sequence shown here is derived from an EMBL/GenBank/DDBJ whole genome shotgun (WGS) entry which is preliminary data.</text>
</comment>
<feature type="transmembrane region" description="Helical" evidence="1">
    <location>
        <begin position="40"/>
        <end position="63"/>
    </location>
</feature>
<accession>A0A7W9LB42</accession>
<organism evidence="2 3">
    <name type="scientific">Nonomuraea jabiensis</name>
    <dbReference type="NCBI Taxonomy" id="882448"/>
    <lineage>
        <taxon>Bacteria</taxon>
        <taxon>Bacillati</taxon>
        <taxon>Actinomycetota</taxon>
        <taxon>Actinomycetes</taxon>
        <taxon>Streptosporangiales</taxon>
        <taxon>Streptosporangiaceae</taxon>
        <taxon>Nonomuraea</taxon>
    </lineage>
</organism>
<protein>
    <recommendedName>
        <fullName evidence="4">Excreted virulence factor EspC, type VII ESX diderm</fullName>
    </recommendedName>
</protein>